<name>A0A1M6XST2_9BACL</name>
<keyword evidence="1" id="KW-0805">Transcription regulation</keyword>
<dbReference type="Proteomes" id="UP000184016">
    <property type="component" value="Unassembled WGS sequence"/>
</dbReference>
<keyword evidence="3" id="KW-0238">DNA-binding</keyword>
<evidence type="ECO:0000256" key="5">
    <source>
        <dbReference type="SAM" id="MobiDB-lite"/>
    </source>
</evidence>
<dbReference type="SUPFAM" id="SSF88659">
    <property type="entry name" value="Sigma3 and sigma4 domains of RNA polymerase sigma factors"/>
    <property type="match status" value="1"/>
</dbReference>
<evidence type="ECO:0000313" key="8">
    <source>
        <dbReference type="Proteomes" id="UP000184016"/>
    </source>
</evidence>
<keyword evidence="2" id="KW-0731">Sigma factor</keyword>
<evidence type="ECO:0000256" key="1">
    <source>
        <dbReference type="ARBA" id="ARBA00023015"/>
    </source>
</evidence>
<evidence type="ECO:0000256" key="3">
    <source>
        <dbReference type="ARBA" id="ARBA00023125"/>
    </source>
</evidence>
<dbReference type="SUPFAM" id="SSF88946">
    <property type="entry name" value="Sigma2 domain of RNA polymerase sigma factors"/>
    <property type="match status" value="1"/>
</dbReference>
<dbReference type="AlphaFoldDB" id="A0A1M6XST2"/>
<dbReference type="PANTHER" id="PTHR30385">
    <property type="entry name" value="SIGMA FACTOR F FLAGELLAR"/>
    <property type="match status" value="1"/>
</dbReference>
<dbReference type="GO" id="GO:0006352">
    <property type="term" value="P:DNA-templated transcription initiation"/>
    <property type="evidence" value="ECO:0007669"/>
    <property type="project" value="InterPro"/>
</dbReference>
<dbReference type="PANTHER" id="PTHR30385:SF4">
    <property type="entry name" value="RNA POLYMERASE SIGMA-E FACTOR"/>
    <property type="match status" value="1"/>
</dbReference>
<dbReference type="Pfam" id="PF04542">
    <property type="entry name" value="Sigma70_r2"/>
    <property type="match status" value="1"/>
</dbReference>
<feature type="domain" description="RNA polymerase sigma-70 region 2" evidence="6">
    <location>
        <begin position="5"/>
        <end position="76"/>
    </location>
</feature>
<sequence length="208" mass="23670">MNPMHHQRLAILWAWRVRGRAQSMRIPMEDVCQEAYVGLCLAAARYRPELGVAFSTFATAWIRGVLERMFARETRTGAKLKNVARKKLKEQPEEMWMFTGKRVDLDEITEVDEFRFASMPIDETRVEVQEAIGLLPRNVQQTVWLRVLGYNTYEIAARRGLSQKQVSLHLKQARTSLAPYFGVDGTGRSPRTVSLQAPPSPPSLSNAP</sequence>
<dbReference type="InterPro" id="IPR013324">
    <property type="entry name" value="RNA_pol_sigma_r3/r4-like"/>
</dbReference>
<evidence type="ECO:0000259" key="6">
    <source>
        <dbReference type="Pfam" id="PF04542"/>
    </source>
</evidence>
<keyword evidence="8" id="KW-1185">Reference proteome</keyword>
<dbReference type="GO" id="GO:0016987">
    <property type="term" value="F:sigma factor activity"/>
    <property type="evidence" value="ECO:0007669"/>
    <property type="project" value="UniProtKB-KW"/>
</dbReference>
<dbReference type="GO" id="GO:0003677">
    <property type="term" value="F:DNA binding"/>
    <property type="evidence" value="ECO:0007669"/>
    <property type="project" value="UniProtKB-KW"/>
</dbReference>
<protein>
    <submittedName>
        <fullName evidence="7">RNA polymerase sigma factor, sigma-70 family</fullName>
    </submittedName>
</protein>
<feature type="region of interest" description="Disordered" evidence="5">
    <location>
        <begin position="181"/>
        <end position="208"/>
    </location>
</feature>
<dbReference type="InterPro" id="IPR014284">
    <property type="entry name" value="RNA_pol_sigma-70_dom"/>
</dbReference>
<dbReference type="Gene3D" id="1.10.10.10">
    <property type="entry name" value="Winged helix-like DNA-binding domain superfamily/Winged helix DNA-binding domain"/>
    <property type="match status" value="1"/>
</dbReference>
<evidence type="ECO:0000256" key="2">
    <source>
        <dbReference type="ARBA" id="ARBA00023082"/>
    </source>
</evidence>
<dbReference type="Gene3D" id="1.20.120.1810">
    <property type="match status" value="1"/>
</dbReference>
<accession>A0A1M6XST2</accession>
<gene>
    <name evidence="7" type="ORF">SAMN05443507_1379</name>
</gene>
<dbReference type="EMBL" id="FRAF01000037">
    <property type="protein sequence ID" value="SHL09080.1"/>
    <property type="molecule type" value="Genomic_DNA"/>
</dbReference>
<evidence type="ECO:0000256" key="4">
    <source>
        <dbReference type="ARBA" id="ARBA00023163"/>
    </source>
</evidence>
<dbReference type="InterPro" id="IPR036388">
    <property type="entry name" value="WH-like_DNA-bd_sf"/>
</dbReference>
<dbReference type="InterPro" id="IPR007627">
    <property type="entry name" value="RNA_pol_sigma70_r2"/>
</dbReference>
<evidence type="ECO:0000313" key="7">
    <source>
        <dbReference type="EMBL" id="SHL09080.1"/>
    </source>
</evidence>
<organism evidence="7 8">
    <name type="scientific">Alicyclobacillus tolerans</name>
    <dbReference type="NCBI Taxonomy" id="90970"/>
    <lineage>
        <taxon>Bacteria</taxon>
        <taxon>Bacillati</taxon>
        <taxon>Bacillota</taxon>
        <taxon>Bacilli</taxon>
        <taxon>Bacillales</taxon>
        <taxon>Alicyclobacillaceae</taxon>
        <taxon>Alicyclobacillus</taxon>
    </lineage>
</organism>
<dbReference type="InterPro" id="IPR013325">
    <property type="entry name" value="RNA_pol_sigma_r2"/>
</dbReference>
<proteinExistence type="predicted"/>
<reference evidence="8" key="1">
    <citation type="submission" date="2016-11" db="EMBL/GenBank/DDBJ databases">
        <authorList>
            <person name="Varghese N."/>
            <person name="Submissions S."/>
        </authorList>
    </citation>
    <scope>NUCLEOTIDE SEQUENCE [LARGE SCALE GENOMIC DNA]</scope>
    <source>
        <strain evidence="8">USBA-503</strain>
    </source>
</reference>
<dbReference type="STRING" id="1830138.SAMN05443507_1379"/>
<keyword evidence="4" id="KW-0804">Transcription</keyword>
<dbReference type="NCBIfam" id="TIGR02937">
    <property type="entry name" value="sigma70-ECF"/>
    <property type="match status" value="1"/>
</dbReference>